<keyword evidence="4" id="KW-1185">Reference proteome</keyword>
<proteinExistence type="predicted"/>
<evidence type="ECO:0000313" key="4">
    <source>
        <dbReference type="Proteomes" id="UP000243849"/>
    </source>
</evidence>
<dbReference type="RefSeq" id="YP_008493021.1">
    <property type="nucleotide sequence ID" value="NC_022233.1"/>
</dbReference>
<evidence type="ECO:0000313" key="3">
    <source>
        <dbReference type="EMBL" id="AGT99276.1"/>
    </source>
</evidence>
<feature type="compositionally biased region" description="Low complexity" evidence="1">
    <location>
        <begin position="456"/>
        <end position="467"/>
    </location>
</feature>
<gene>
    <name evidence="3" type="primary">U86</name>
</gene>
<feature type="region of interest" description="Disordered" evidence="1">
    <location>
        <begin position="121"/>
        <end position="176"/>
    </location>
</feature>
<evidence type="ECO:0000259" key="2">
    <source>
        <dbReference type="Pfam" id="PF03361"/>
    </source>
</evidence>
<feature type="region of interest" description="Disordered" evidence="1">
    <location>
        <begin position="36"/>
        <end position="58"/>
    </location>
</feature>
<dbReference type="GO" id="GO:0006355">
    <property type="term" value="P:regulation of DNA-templated transcription"/>
    <property type="evidence" value="ECO:0007669"/>
    <property type="project" value="InterPro"/>
</dbReference>
<feature type="compositionally biased region" description="Polar residues" evidence="1">
    <location>
        <begin position="243"/>
        <end position="252"/>
    </location>
</feature>
<dbReference type="Proteomes" id="UP000243849">
    <property type="component" value="Segment"/>
</dbReference>
<feature type="region of interest" description="Disordered" evidence="1">
    <location>
        <begin position="321"/>
        <end position="361"/>
    </location>
</feature>
<reference evidence="3 4" key="1">
    <citation type="submission" date="2013-05" db="EMBL/GenBank/DDBJ databases">
        <title>Genome organization and molecular characterization of porcine cytomegalovirus.</title>
        <authorList>
            <person name="Gu W."/>
            <person name="Zhou L."/>
            <person name="Ge X."/>
            <person name="Guo X."/>
            <person name="Yang H."/>
        </authorList>
    </citation>
    <scope>NUCLEOTIDE SEQUENCE [LARGE SCALE GENOMIC DNA]</scope>
    <source>
        <strain evidence="3 4">BJ09</strain>
    </source>
</reference>
<feature type="region of interest" description="Disordered" evidence="1">
    <location>
        <begin position="791"/>
        <end position="830"/>
    </location>
</feature>
<evidence type="ECO:0000256" key="1">
    <source>
        <dbReference type="SAM" id="MobiDB-lite"/>
    </source>
</evidence>
<accession>U3GPN1</accession>
<dbReference type="EMBL" id="KF017583">
    <property type="protein sequence ID" value="AGT99276.1"/>
    <property type="molecule type" value="Genomic_DNA"/>
</dbReference>
<sequence length="1050" mass="114484">MKLASKHLDTDSSNQESLCNKVGVPVCNSDVIYISSSNTSRAPTPTPPHEGGQNADSIHPSDLLQVHLEELSKKLRDISNTDVTDMDDLVTSAVQKFRSDIKNSGTDPTSDEGVQMSVSYSPVEGADAPPPTPDPTENPRNRWNIDNDDVTSLSPVACPEIPMPTSSRDTPRKPAIIKSPYTSPPYEMRMLMKSPVFLKNPFTTSFPVHGFTNTQLPNMDMQNMTDIGKDVNPSAASSRSASITSPCTGTNADPTEESSSSTDSNDEPDEDNLSFKLCKKGRFVPAPGRNPKVAVGGVIIGRCHPDDTRTADDAKAAVGITSPEAPSSENKHHDAAQKNPDVTTPPVKTHDGNLDAPVSDPPETVDVLYSTLNQVLTEDEQKALEEDLSQVDLDFFSSFVTTECCSDLIRTIDPYSDINPSPRPTVTSLSDIITPHMPTYNTGVQVHSQVSSTECTSTSNTAPASSTVDTNKPGSKPFCEVWANQPEHAGKPPSPPPPQQQPTYLRYSDPLYRAPPRSPLVKNIVSKYKNLRRNVPRGKGLGKNIRIRKTTIDTSDLPTIDSKKLSELIDIDTPAPDISMDFHPPEPVTSRPALPGLSIAGLSLPGLSIPGLSLPGLSIPGLSLPGLITSNVSAGTNRHVTANNVNSRGGHLVTSTEADTTVNSEEPFSAVCANNTSGIVTSGKQSTSAETGTISIVTGDDIITVDESDCDNTTQPRRETPAPLRPSASGSGPCRSPSPRCPSPKPSTSRTNDMRQGDDPGPDDNIILVIKELQSMSDKCMKKDPVKKIGLKYGPRKNPAPQVQIPSSCDDDVPEPWPIESKDQTSESTPENINYRQYIRNLEKCESKKFKVSQGRMSNTQSEKIFRFTRRSLEYKKFPLKQISEKIFKTEVFKYCSEGSTIDKAVLLSFHRSKDVADKVKVLQEELTAMPNITFSQTFKCVHSPAQVHPKEYIKDFAAAVKQGVDTLWDMRDPEPTPLYPRHSDYKNILFFAATPPSFLCVARKCLKLAMENKNLIAARPIRMLGGTNPIPVYNNTSTDFKKRYIVHSK</sequence>
<dbReference type="InterPro" id="IPR005028">
    <property type="entry name" value="Herpes_IE2_3"/>
</dbReference>
<feature type="compositionally biased region" description="Low complexity" evidence="1">
    <location>
        <begin position="725"/>
        <end position="738"/>
    </location>
</feature>
<organism evidence="3 4">
    <name type="scientific">Suid betaherpesvirus 2</name>
    <dbReference type="NCBI Taxonomy" id="1608255"/>
    <lineage>
        <taxon>Viruses</taxon>
        <taxon>Duplodnaviria</taxon>
        <taxon>Heunggongvirae</taxon>
        <taxon>Peploviricota</taxon>
        <taxon>Herviviricetes</taxon>
        <taxon>Herpesvirales</taxon>
        <taxon>Orthoherpesviridae</taxon>
        <taxon>Betaherpesvirinae</taxon>
        <taxon>Roseolovirus</taxon>
        <taxon>Roseolovirus suidbeta2</taxon>
    </lineage>
</organism>
<feature type="region of interest" description="Disordered" evidence="1">
    <location>
        <begin position="451"/>
        <end position="518"/>
    </location>
</feature>
<feature type="region of interest" description="Disordered" evidence="1">
    <location>
        <begin position="217"/>
        <end position="273"/>
    </location>
</feature>
<dbReference type="Pfam" id="PF03361">
    <property type="entry name" value="Herpes_IE2_3"/>
    <property type="match status" value="1"/>
</dbReference>
<dbReference type="OrthoDB" id="13626at10239"/>
<dbReference type="KEGG" id="vg:16747471"/>
<name>U3GPN1_9BETA</name>
<feature type="domain" description="Herpesvirus intermediate/early protein 2/3 DNA-binding" evidence="2">
    <location>
        <begin position="879"/>
        <end position="1038"/>
    </location>
</feature>
<dbReference type="GeneID" id="16747471"/>
<protein>
    <submittedName>
        <fullName evidence="3">IE-A</fullName>
    </submittedName>
</protein>
<feature type="region of interest" description="Disordered" evidence="1">
    <location>
        <begin position="705"/>
        <end position="765"/>
    </location>
</feature>